<dbReference type="RefSeq" id="XP_022670796.1">
    <property type="nucleotide sequence ID" value="XM_022815061.1"/>
</dbReference>
<dbReference type="GeneID" id="111254341"/>
<feature type="compositionally biased region" description="Polar residues" evidence="1">
    <location>
        <begin position="113"/>
        <end position="139"/>
    </location>
</feature>
<protein>
    <submittedName>
        <fullName evidence="3">Uncharacterized protein</fullName>
    </submittedName>
</protein>
<evidence type="ECO:0000256" key="1">
    <source>
        <dbReference type="SAM" id="MobiDB-lite"/>
    </source>
</evidence>
<name>A0A7M7KY79_VARDE</name>
<reference evidence="3" key="1">
    <citation type="submission" date="2021-01" db="UniProtKB">
        <authorList>
            <consortium name="EnsemblMetazoa"/>
        </authorList>
    </citation>
    <scope>IDENTIFICATION</scope>
</reference>
<dbReference type="InParanoid" id="A0A7M7KY79"/>
<keyword evidence="4" id="KW-1185">Reference proteome</keyword>
<dbReference type="Proteomes" id="UP000594260">
    <property type="component" value="Unplaced"/>
</dbReference>
<dbReference type="KEGG" id="vde:111254341"/>
<keyword evidence="2" id="KW-0732">Signal</keyword>
<organism evidence="3 4">
    <name type="scientific">Varroa destructor</name>
    <name type="common">Honeybee mite</name>
    <dbReference type="NCBI Taxonomy" id="109461"/>
    <lineage>
        <taxon>Eukaryota</taxon>
        <taxon>Metazoa</taxon>
        <taxon>Ecdysozoa</taxon>
        <taxon>Arthropoda</taxon>
        <taxon>Chelicerata</taxon>
        <taxon>Arachnida</taxon>
        <taxon>Acari</taxon>
        <taxon>Parasitiformes</taxon>
        <taxon>Mesostigmata</taxon>
        <taxon>Gamasina</taxon>
        <taxon>Dermanyssoidea</taxon>
        <taxon>Varroidae</taxon>
        <taxon>Varroa</taxon>
    </lineage>
</organism>
<sequence length="158" mass="17506">MQLRDVMILLAVVLLASFLSDKLVFTEKLDAAFLSGAFLRHLEKTSLPDSTDDFDTDDSRNPPAADNAATESLVTLLNRLAAHNKVQLPQPKAQQKQSSEFRADIRKDRHKQTNVARTYQEQVDQTRSFEGSGSDSNAELDQPGDLGTEGSGFDYNPH</sequence>
<dbReference type="EnsemblMetazoa" id="XM_022815061">
    <property type="protein sequence ID" value="XP_022670796"/>
    <property type="gene ID" value="LOC111254341"/>
</dbReference>
<evidence type="ECO:0000313" key="3">
    <source>
        <dbReference type="EnsemblMetazoa" id="XP_022670796"/>
    </source>
</evidence>
<feature type="region of interest" description="Disordered" evidence="1">
    <location>
        <begin position="48"/>
        <end position="70"/>
    </location>
</feature>
<proteinExistence type="predicted"/>
<evidence type="ECO:0000313" key="4">
    <source>
        <dbReference type="Proteomes" id="UP000594260"/>
    </source>
</evidence>
<accession>A0A7M7KY79</accession>
<feature type="region of interest" description="Disordered" evidence="1">
    <location>
        <begin position="84"/>
        <end position="158"/>
    </location>
</feature>
<dbReference type="AlphaFoldDB" id="A0A7M7KY79"/>
<feature type="chain" id="PRO_5029486058" evidence="2">
    <location>
        <begin position="27"/>
        <end position="158"/>
    </location>
</feature>
<evidence type="ECO:0000256" key="2">
    <source>
        <dbReference type="SAM" id="SignalP"/>
    </source>
</evidence>
<feature type="signal peptide" evidence="2">
    <location>
        <begin position="1"/>
        <end position="26"/>
    </location>
</feature>